<dbReference type="Gene3D" id="1.10.260.40">
    <property type="entry name" value="lambda repressor-like DNA-binding domains"/>
    <property type="match status" value="1"/>
</dbReference>
<protein>
    <recommendedName>
        <fullName evidence="1">HTH cro/C1-type domain-containing protein</fullName>
    </recommendedName>
</protein>
<feature type="domain" description="HTH cro/C1-type" evidence="1">
    <location>
        <begin position="66"/>
        <end position="122"/>
    </location>
</feature>
<dbReference type="InterPro" id="IPR010982">
    <property type="entry name" value="Lambda_DNA-bd_dom_sf"/>
</dbReference>
<dbReference type="SUPFAM" id="SSF47413">
    <property type="entry name" value="lambda repressor-like DNA-binding domains"/>
    <property type="match status" value="1"/>
</dbReference>
<dbReference type="SUPFAM" id="SSF48452">
    <property type="entry name" value="TPR-like"/>
    <property type="match status" value="1"/>
</dbReference>
<evidence type="ECO:0000313" key="2">
    <source>
        <dbReference type="EMBL" id="GAA3824663.1"/>
    </source>
</evidence>
<organism evidence="2 3">
    <name type="scientific">Sphaerisporangium flaviroseum</name>
    <dbReference type="NCBI Taxonomy" id="509199"/>
    <lineage>
        <taxon>Bacteria</taxon>
        <taxon>Bacillati</taxon>
        <taxon>Actinomycetota</taxon>
        <taxon>Actinomycetes</taxon>
        <taxon>Streptosporangiales</taxon>
        <taxon>Streptosporangiaceae</taxon>
        <taxon>Sphaerisporangium</taxon>
    </lineage>
</organism>
<dbReference type="InterPro" id="IPR011990">
    <property type="entry name" value="TPR-like_helical_dom_sf"/>
</dbReference>
<proteinExistence type="predicted"/>
<dbReference type="PROSITE" id="PS50943">
    <property type="entry name" value="HTH_CROC1"/>
    <property type="match status" value="1"/>
</dbReference>
<dbReference type="Pfam" id="PF13560">
    <property type="entry name" value="HTH_31"/>
    <property type="match status" value="1"/>
</dbReference>
<sequence length="466" mass="51747">MKGLGRVEERLCSRCRRTRLSRYSGDAMCAPCLRDRRGARPVVPVWLWDSAPMREALASADMPAFVAIVRAAMGLSQLELASLVGWSQSTVNRIESGERDTLYDVRELLRFADAIDMPRDALMPLLTGKPVESVAFEGTKQDMEIDRRHFTGVLAGSLAAGMGWGSLNVPARVDTAHLKHLKATIHRLSAEDQRVGGESLLQPALRQLVRARRMLDEADYTEAVGLRLLSTVGELSLCAGWCAYDSGDQDLARRLYDEAYVYAHHADDQRLHVQTASLLAMQAARFGRRSRGRAREALRYVTTARDAARHWGTPRLYALLALRETSAHAALGDELACRRSIATAWREFERGGRDDDPFWIDFVSEAEILSFEGRTAISLGKPEAAVDFYQRSVDTWETDRNRSFGRACLANALLRSGAKGDALAEGLELLPYVAGSRRTLQELAPLRVVAGDSSEFAHRYDRLLAA</sequence>
<reference evidence="3" key="1">
    <citation type="journal article" date="2019" name="Int. J. Syst. Evol. Microbiol.">
        <title>The Global Catalogue of Microorganisms (GCM) 10K type strain sequencing project: providing services to taxonomists for standard genome sequencing and annotation.</title>
        <authorList>
            <consortium name="The Broad Institute Genomics Platform"/>
            <consortium name="The Broad Institute Genome Sequencing Center for Infectious Disease"/>
            <person name="Wu L."/>
            <person name="Ma J."/>
        </authorList>
    </citation>
    <scope>NUCLEOTIDE SEQUENCE [LARGE SCALE GENOMIC DNA]</scope>
    <source>
        <strain evidence="3">JCM 16908</strain>
    </source>
</reference>
<evidence type="ECO:0000313" key="3">
    <source>
        <dbReference type="Proteomes" id="UP001500888"/>
    </source>
</evidence>
<keyword evidence="3" id="KW-1185">Reference proteome</keyword>
<name>A0ABP7IRF7_9ACTN</name>
<comment type="caution">
    <text evidence="2">The sequence shown here is derived from an EMBL/GenBank/DDBJ whole genome shotgun (WGS) entry which is preliminary data.</text>
</comment>
<accession>A0ABP7IRF7</accession>
<dbReference type="InterPro" id="IPR001387">
    <property type="entry name" value="Cro/C1-type_HTH"/>
</dbReference>
<dbReference type="CDD" id="cd00093">
    <property type="entry name" value="HTH_XRE"/>
    <property type="match status" value="1"/>
</dbReference>
<dbReference type="EMBL" id="BAAAZR010000019">
    <property type="protein sequence ID" value="GAA3824663.1"/>
    <property type="molecule type" value="Genomic_DNA"/>
</dbReference>
<evidence type="ECO:0000259" key="1">
    <source>
        <dbReference type="PROSITE" id="PS50943"/>
    </source>
</evidence>
<dbReference type="Gene3D" id="1.25.40.10">
    <property type="entry name" value="Tetratricopeptide repeat domain"/>
    <property type="match status" value="1"/>
</dbReference>
<dbReference type="SMART" id="SM00530">
    <property type="entry name" value="HTH_XRE"/>
    <property type="match status" value="1"/>
</dbReference>
<gene>
    <name evidence="2" type="ORF">GCM10022226_51710</name>
</gene>
<dbReference type="Proteomes" id="UP001500888">
    <property type="component" value="Unassembled WGS sequence"/>
</dbReference>